<feature type="domain" description="Signal transduction histidine kinase subgroup 3 dimerisation and phosphoacceptor" evidence="11">
    <location>
        <begin position="197"/>
        <end position="259"/>
    </location>
</feature>
<feature type="transmembrane region" description="Helical" evidence="9">
    <location>
        <begin position="157"/>
        <end position="176"/>
    </location>
</feature>
<organism evidence="12 13">
    <name type="scientific">Nocardioides luteus</name>
    <dbReference type="NCBI Taxonomy" id="1844"/>
    <lineage>
        <taxon>Bacteria</taxon>
        <taxon>Bacillati</taxon>
        <taxon>Actinomycetota</taxon>
        <taxon>Actinomycetes</taxon>
        <taxon>Propionibacteriales</taxon>
        <taxon>Nocardioidaceae</taxon>
        <taxon>Nocardioides</taxon>
    </lineage>
</organism>
<dbReference type="Pfam" id="PF07730">
    <property type="entry name" value="HisKA_3"/>
    <property type="match status" value="1"/>
</dbReference>
<proteinExistence type="predicted"/>
<dbReference type="Pfam" id="PF02518">
    <property type="entry name" value="HATPase_c"/>
    <property type="match status" value="1"/>
</dbReference>
<evidence type="ECO:0000256" key="7">
    <source>
        <dbReference type="ARBA" id="ARBA00022840"/>
    </source>
</evidence>
<dbReference type="SUPFAM" id="SSF55874">
    <property type="entry name" value="ATPase domain of HSP90 chaperone/DNA topoisomerase II/histidine kinase"/>
    <property type="match status" value="1"/>
</dbReference>
<keyword evidence="13" id="KW-1185">Reference proteome</keyword>
<reference evidence="12" key="1">
    <citation type="submission" date="2016-10" db="EMBL/GenBank/DDBJ databases">
        <title>Draft Genome Sequence of Nocardioides luteus Strain BAFB, an Alkane-Degrading Bacterium Isolated from JP-7 Polluted Soil.</title>
        <authorList>
            <person name="Brown L."/>
            <person name="Ruiz O.N."/>
            <person name="Gunasekera T."/>
        </authorList>
    </citation>
    <scope>NUCLEOTIDE SEQUENCE [LARGE SCALE GENOMIC DNA]</scope>
    <source>
        <strain evidence="12">BAFB</strain>
    </source>
</reference>
<dbReference type="InterPro" id="IPR050482">
    <property type="entry name" value="Sensor_HK_TwoCompSys"/>
</dbReference>
<dbReference type="InterPro" id="IPR003594">
    <property type="entry name" value="HATPase_dom"/>
</dbReference>
<dbReference type="CDD" id="cd16917">
    <property type="entry name" value="HATPase_UhpB-NarQ-NarX-like"/>
    <property type="match status" value="1"/>
</dbReference>
<keyword evidence="7" id="KW-0067">ATP-binding</keyword>
<dbReference type="RefSeq" id="WP_045547076.1">
    <property type="nucleotide sequence ID" value="NZ_JZDQ02000047.1"/>
</dbReference>
<keyword evidence="5" id="KW-0547">Nucleotide-binding</keyword>
<feature type="transmembrane region" description="Helical" evidence="9">
    <location>
        <begin position="12"/>
        <end position="32"/>
    </location>
</feature>
<keyword evidence="6 12" id="KW-0418">Kinase</keyword>
<dbReference type="GO" id="GO:0016020">
    <property type="term" value="C:membrane"/>
    <property type="evidence" value="ECO:0007669"/>
    <property type="project" value="InterPro"/>
</dbReference>
<keyword evidence="9" id="KW-1133">Transmembrane helix</keyword>
<feature type="domain" description="Histidine kinase/HSP90-like ATPase" evidence="10">
    <location>
        <begin position="313"/>
        <end position="395"/>
    </location>
</feature>
<keyword evidence="9" id="KW-0812">Transmembrane</keyword>
<evidence type="ECO:0000256" key="5">
    <source>
        <dbReference type="ARBA" id="ARBA00022741"/>
    </source>
</evidence>
<evidence type="ECO:0000259" key="11">
    <source>
        <dbReference type="Pfam" id="PF07730"/>
    </source>
</evidence>
<comment type="catalytic activity">
    <reaction evidence="1">
        <text>ATP + protein L-histidine = ADP + protein N-phospho-L-histidine.</text>
        <dbReference type="EC" id="2.7.13.3"/>
    </reaction>
</comment>
<dbReference type="OrthoDB" id="227596at2"/>
<dbReference type="GO" id="GO:0000155">
    <property type="term" value="F:phosphorelay sensor kinase activity"/>
    <property type="evidence" value="ECO:0007669"/>
    <property type="project" value="InterPro"/>
</dbReference>
<dbReference type="PANTHER" id="PTHR24421:SF10">
    <property type="entry name" value="NITRATE_NITRITE SENSOR PROTEIN NARQ"/>
    <property type="match status" value="1"/>
</dbReference>
<evidence type="ECO:0000313" key="13">
    <source>
        <dbReference type="Proteomes" id="UP000033772"/>
    </source>
</evidence>
<accession>A0A1J4MZD1</accession>
<evidence type="ECO:0000256" key="3">
    <source>
        <dbReference type="ARBA" id="ARBA00022553"/>
    </source>
</evidence>
<dbReference type="EMBL" id="JZDQ02000047">
    <property type="protein sequence ID" value="OIJ24039.1"/>
    <property type="molecule type" value="Genomic_DNA"/>
</dbReference>
<dbReference type="STRING" id="1844.UG56_024645"/>
<evidence type="ECO:0000256" key="9">
    <source>
        <dbReference type="SAM" id="Phobius"/>
    </source>
</evidence>
<feature type="transmembrane region" description="Helical" evidence="9">
    <location>
        <begin position="44"/>
        <end position="61"/>
    </location>
</feature>
<comment type="caution">
    <text evidence="12">The sequence shown here is derived from an EMBL/GenBank/DDBJ whole genome shotgun (WGS) entry which is preliminary data.</text>
</comment>
<dbReference type="InterPro" id="IPR011712">
    <property type="entry name" value="Sig_transdc_His_kin_sub3_dim/P"/>
</dbReference>
<gene>
    <name evidence="12" type="ORF">UG56_024645</name>
</gene>
<dbReference type="AlphaFoldDB" id="A0A1J4MZD1"/>
<evidence type="ECO:0000256" key="8">
    <source>
        <dbReference type="ARBA" id="ARBA00023012"/>
    </source>
</evidence>
<keyword evidence="9" id="KW-0472">Membrane</keyword>
<evidence type="ECO:0000256" key="4">
    <source>
        <dbReference type="ARBA" id="ARBA00022679"/>
    </source>
</evidence>
<keyword evidence="3" id="KW-0597">Phosphoprotein</keyword>
<dbReference type="PANTHER" id="PTHR24421">
    <property type="entry name" value="NITRATE/NITRITE SENSOR PROTEIN NARX-RELATED"/>
    <property type="match status" value="1"/>
</dbReference>
<name>A0A1J4MZD1_9ACTN</name>
<dbReference type="Proteomes" id="UP000033772">
    <property type="component" value="Unassembled WGS sequence"/>
</dbReference>
<dbReference type="Gene3D" id="3.30.565.10">
    <property type="entry name" value="Histidine kinase-like ATPase, C-terminal domain"/>
    <property type="match status" value="1"/>
</dbReference>
<keyword evidence="4" id="KW-0808">Transferase</keyword>
<feature type="transmembrane region" description="Helical" evidence="9">
    <location>
        <begin position="99"/>
        <end position="118"/>
    </location>
</feature>
<dbReference type="InterPro" id="IPR036890">
    <property type="entry name" value="HATPase_C_sf"/>
</dbReference>
<evidence type="ECO:0000259" key="10">
    <source>
        <dbReference type="Pfam" id="PF02518"/>
    </source>
</evidence>
<sequence length="396" mass="41423">MTVAAAPGPRWLGDVGQVALAGALALVLLPVGWTSVVEGEVAEAWQIALVAALVVLHGVVATARRFPLTSYAAGALAELVLVAAPDLGGPTAEAAGSEYGPVLLPSSLCFFVLLYAVSARDRRPWPGVALGIGLVGCLVTVVRLSGFEGTGLEGWTWWLMVSTATLAATVAAWALGRFRATRAAWIDQLADRAAAEERQRIAREMHDVVAHSLAVVVSHAEAGRMVVGQQPERASGILDTIATTGREALVEMRGLLGVLGGESSRQARYIASTEPQPGLADVPDLVERMREAGLTVRLEMDEPGQVAPAVGLTAYRVVQEALTNVSRHAGPGAVATVSVTRAGRQLRVEVSDDGVGIQRPPGRGLRGMRERVTAVGGTLEAGPNGEGWRVRAMMPL</sequence>
<protein>
    <recommendedName>
        <fullName evidence="2">histidine kinase</fullName>
        <ecNumber evidence="2">2.7.13.3</ecNumber>
    </recommendedName>
</protein>
<dbReference type="EC" id="2.7.13.3" evidence="2"/>
<keyword evidence="8" id="KW-0902">Two-component regulatory system</keyword>
<evidence type="ECO:0000256" key="1">
    <source>
        <dbReference type="ARBA" id="ARBA00000085"/>
    </source>
</evidence>
<dbReference type="GO" id="GO:0046983">
    <property type="term" value="F:protein dimerization activity"/>
    <property type="evidence" value="ECO:0007669"/>
    <property type="project" value="InterPro"/>
</dbReference>
<evidence type="ECO:0000256" key="2">
    <source>
        <dbReference type="ARBA" id="ARBA00012438"/>
    </source>
</evidence>
<dbReference type="Gene3D" id="1.20.5.1930">
    <property type="match status" value="1"/>
</dbReference>
<dbReference type="GO" id="GO:0005524">
    <property type="term" value="F:ATP binding"/>
    <property type="evidence" value="ECO:0007669"/>
    <property type="project" value="UniProtKB-KW"/>
</dbReference>
<evidence type="ECO:0000313" key="12">
    <source>
        <dbReference type="EMBL" id="OIJ24039.1"/>
    </source>
</evidence>
<evidence type="ECO:0000256" key="6">
    <source>
        <dbReference type="ARBA" id="ARBA00022777"/>
    </source>
</evidence>
<feature type="transmembrane region" description="Helical" evidence="9">
    <location>
        <begin position="125"/>
        <end position="145"/>
    </location>
</feature>